<dbReference type="AlphaFoldDB" id="A0A3D3TJ44"/>
<feature type="transmembrane region" description="Helical" evidence="1">
    <location>
        <begin position="226"/>
        <end position="243"/>
    </location>
</feature>
<organism evidence="2 3">
    <name type="scientific">Mesotoga infera</name>
    <dbReference type="NCBI Taxonomy" id="1236046"/>
    <lineage>
        <taxon>Bacteria</taxon>
        <taxon>Thermotogati</taxon>
        <taxon>Thermotogota</taxon>
        <taxon>Thermotogae</taxon>
        <taxon>Kosmotogales</taxon>
        <taxon>Kosmotogaceae</taxon>
        <taxon>Mesotoga</taxon>
    </lineage>
</organism>
<feature type="transmembrane region" description="Helical" evidence="1">
    <location>
        <begin position="310"/>
        <end position="334"/>
    </location>
</feature>
<dbReference type="Proteomes" id="UP000264215">
    <property type="component" value="Unassembled WGS sequence"/>
</dbReference>
<keyword evidence="1" id="KW-0472">Membrane</keyword>
<keyword evidence="1" id="KW-1133">Transmembrane helix</keyword>
<keyword evidence="1" id="KW-0812">Transmembrane</keyword>
<accession>A0A3D3TJ44</accession>
<reference evidence="2 3" key="1">
    <citation type="journal article" date="2018" name="Nat. Biotechnol.">
        <title>A standardized bacterial taxonomy based on genome phylogeny substantially revises the tree of life.</title>
        <authorList>
            <person name="Parks D.H."/>
            <person name="Chuvochina M."/>
            <person name="Waite D.W."/>
            <person name="Rinke C."/>
            <person name="Skarshewski A."/>
            <person name="Chaumeil P.A."/>
            <person name="Hugenholtz P."/>
        </authorList>
    </citation>
    <scope>NUCLEOTIDE SEQUENCE [LARGE SCALE GENOMIC DNA]</scope>
    <source>
        <strain evidence="2">UBA9905</strain>
    </source>
</reference>
<feature type="transmembrane region" description="Helical" evidence="1">
    <location>
        <begin position="272"/>
        <end position="298"/>
    </location>
</feature>
<name>A0A3D3TJ44_9BACT</name>
<evidence type="ECO:0008006" key="4">
    <source>
        <dbReference type="Google" id="ProtNLM"/>
    </source>
</evidence>
<sequence>MADHHLKLALSAKARRGALVFLFVFVLSYVFTSVSVWTTDSRFLTVSRFIRVYGHENLIRGTGYAPEQYRFGGFYLVENFFKYIPLKWYDVYNSNLSGLLTSEEAWTDEMQKNVDKFFPQDDREEMIGEVQRVIDETLESFFPDNALVQNLLRGMIDGLQWQSYLTNIEETLLTLGEMIPENIRNHLLEDSEETRLVNGYFTSRFFLFMILLTIIYFLCREFLNPVQSLFGVVLFAALVPIALQDFLQAETVLSLVLFSSMLLITKRDGSRLVLSLVTILCCTARTDHALFGALIYGLMHGIESLRRRQWLRVLFSALLLIIPVAATVLISRFLFPEAEYYVDLIQFEFNMTHIWSWIFPSILLLLPIVFFSQIKHVEFYRKTWPWIPLFVGTNFVLGKTAEVRLFLPLVIYSIPLVIGGMIRSLEGEEDLTDSREL</sequence>
<dbReference type="EMBL" id="DQBS01000022">
    <property type="protein sequence ID" value="HCO69148.1"/>
    <property type="molecule type" value="Genomic_DNA"/>
</dbReference>
<feature type="transmembrane region" description="Helical" evidence="1">
    <location>
        <begin position="201"/>
        <end position="219"/>
    </location>
</feature>
<evidence type="ECO:0000256" key="1">
    <source>
        <dbReference type="SAM" id="Phobius"/>
    </source>
</evidence>
<protein>
    <recommendedName>
        <fullName evidence="4">Glycosyltransferase RgtA/B/C/D-like domain-containing protein</fullName>
    </recommendedName>
</protein>
<evidence type="ECO:0000313" key="2">
    <source>
        <dbReference type="EMBL" id="HCO69148.1"/>
    </source>
</evidence>
<comment type="caution">
    <text evidence="2">The sequence shown here is derived from an EMBL/GenBank/DDBJ whole genome shotgun (WGS) entry which is preliminary data.</text>
</comment>
<proteinExistence type="predicted"/>
<gene>
    <name evidence="2" type="ORF">DIT26_00935</name>
</gene>
<evidence type="ECO:0000313" key="3">
    <source>
        <dbReference type="Proteomes" id="UP000264215"/>
    </source>
</evidence>
<feature type="transmembrane region" description="Helical" evidence="1">
    <location>
        <begin position="405"/>
        <end position="425"/>
    </location>
</feature>
<feature type="transmembrane region" description="Helical" evidence="1">
    <location>
        <begin position="354"/>
        <end position="372"/>
    </location>
</feature>